<dbReference type="Proteomes" id="UP000256952">
    <property type="component" value="Chromosome CBM2613_b"/>
</dbReference>
<dbReference type="EMBL" id="OFTH01000036">
    <property type="protein sequence ID" value="SOZ67978.1"/>
    <property type="molecule type" value="Genomic_DNA"/>
</dbReference>
<reference evidence="1" key="1">
    <citation type="submission" date="2018-01" db="EMBL/GenBank/DDBJ databases">
        <authorList>
            <person name="Clerissi C."/>
        </authorList>
    </citation>
    <scope>NUCLEOTIDE SEQUENCE</scope>
    <source>
        <strain evidence="1">Cupriavidus taiwanensis STM 8556</strain>
    </source>
</reference>
<gene>
    <name evidence="1" type="ORF">CBM2613_B110119</name>
</gene>
<sequence>MTPRPSIQYLTAKLNTAAGQACESAD</sequence>
<protein>
    <submittedName>
        <fullName evidence="1">Uncharacterized protein</fullName>
    </submittedName>
</protein>
<accession>A0A375E5M7</accession>
<proteinExistence type="predicted"/>
<name>A0A375E5M7_9BURK</name>
<dbReference type="AlphaFoldDB" id="A0A375E5M7"/>
<evidence type="ECO:0000313" key="1">
    <source>
        <dbReference type="EMBL" id="SOZ67978.1"/>
    </source>
</evidence>
<organism evidence="1">
    <name type="scientific">Cupriavidus taiwanensis</name>
    <dbReference type="NCBI Taxonomy" id="164546"/>
    <lineage>
        <taxon>Bacteria</taxon>
        <taxon>Pseudomonadati</taxon>
        <taxon>Pseudomonadota</taxon>
        <taxon>Betaproteobacteria</taxon>
        <taxon>Burkholderiales</taxon>
        <taxon>Burkholderiaceae</taxon>
        <taxon>Cupriavidus</taxon>
    </lineage>
</organism>
<comment type="caution">
    <text evidence="1">The sequence shown here is derived from an EMBL/GenBank/DDBJ whole genome shotgun (WGS) entry which is preliminary data.</text>
</comment>